<reference evidence="1" key="1">
    <citation type="journal article" date="2022" name="Plant J.">
        <title>Strategies of tolerance reflected in two North American maple genomes.</title>
        <authorList>
            <person name="McEvoy S.L."/>
            <person name="Sezen U.U."/>
            <person name="Trouern-Trend A."/>
            <person name="McMahon S.M."/>
            <person name="Schaberg P.G."/>
            <person name="Yang J."/>
            <person name="Wegrzyn J.L."/>
            <person name="Swenson N.G."/>
        </authorList>
    </citation>
    <scope>NUCLEOTIDE SEQUENCE</scope>
    <source>
        <strain evidence="1">NS2018</strain>
    </source>
</reference>
<sequence>MAEIKAETSHHHYPLMVSDSGNISDQQKKQQRPKRVASLDIFRGLTVARISSRIEAVKKVILKTLKLLFWGILLQGGYSHAPDKLTYGVDVKMIRWCGILQVTCGVKGKLDPPCNAVGYIDREVLGINHIYHHPARRRSKACTQDSPYEGPLQNDAPSWCHASFKPEGILRLRGEMVWQLDWSPWKVTTRTGNLWRLVEVTEISRHVYSP</sequence>
<accession>A0AA39W1A5</accession>
<evidence type="ECO:0000313" key="1">
    <source>
        <dbReference type="EMBL" id="KAK0599995.1"/>
    </source>
</evidence>
<comment type="caution">
    <text evidence="1">The sequence shown here is derived from an EMBL/GenBank/DDBJ whole genome shotgun (WGS) entry which is preliminary data.</text>
</comment>
<reference evidence="1" key="2">
    <citation type="submission" date="2023-06" db="EMBL/GenBank/DDBJ databases">
        <authorList>
            <person name="Swenson N.G."/>
            <person name="Wegrzyn J.L."/>
            <person name="Mcevoy S.L."/>
        </authorList>
    </citation>
    <scope>NUCLEOTIDE SEQUENCE</scope>
    <source>
        <strain evidence="1">NS2018</strain>
        <tissue evidence="1">Leaf</tissue>
    </source>
</reference>
<dbReference type="AlphaFoldDB" id="A0AA39W1A5"/>
<name>A0AA39W1A5_ACESA</name>
<keyword evidence="2" id="KW-1185">Reference proteome</keyword>
<evidence type="ECO:0000313" key="2">
    <source>
        <dbReference type="Proteomes" id="UP001168877"/>
    </source>
</evidence>
<dbReference type="Proteomes" id="UP001168877">
    <property type="component" value="Unassembled WGS sequence"/>
</dbReference>
<dbReference type="PANTHER" id="PTHR31061">
    <property type="entry name" value="LD22376P"/>
    <property type="match status" value="1"/>
</dbReference>
<dbReference type="PANTHER" id="PTHR31061:SF25">
    <property type="entry name" value="HEPARAN-ALPHA-GLUCOSAMINIDE N-ACETYLTRANSFERASE-LIKE PROTEIN (DUF1624)"/>
    <property type="match status" value="1"/>
</dbReference>
<dbReference type="EMBL" id="JAUESC010000003">
    <property type="protein sequence ID" value="KAK0599995.1"/>
    <property type="molecule type" value="Genomic_DNA"/>
</dbReference>
<gene>
    <name evidence="1" type="ORF">LWI29_010560</name>
</gene>
<organism evidence="1 2">
    <name type="scientific">Acer saccharum</name>
    <name type="common">Sugar maple</name>
    <dbReference type="NCBI Taxonomy" id="4024"/>
    <lineage>
        <taxon>Eukaryota</taxon>
        <taxon>Viridiplantae</taxon>
        <taxon>Streptophyta</taxon>
        <taxon>Embryophyta</taxon>
        <taxon>Tracheophyta</taxon>
        <taxon>Spermatophyta</taxon>
        <taxon>Magnoliopsida</taxon>
        <taxon>eudicotyledons</taxon>
        <taxon>Gunneridae</taxon>
        <taxon>Pentapetalae</taxon>
        <taxon>rosids</taxon>
        <taxon>malvids</taxon>
        <taxon>Sapindales</taxon>
        <taxon>Sapindaceae</taxon>
        <taxon>Hippocastanoideae</taxon>
        <taxon>Acereae</taxon>
        <taxon>Acer</taxon>
    </lineage>
</organism>
<proteinExistence type="predicted"/>
<protein>
    <submittedName>
        <fullName evidence="1">Uncharacterized protein</fullName>
    </submittedName>
</protein>